<evidence type="ECO:0000313" key="2">
    <source>
        <dbReference type="Proteomes" id="UP000821845"/>
    </source>
</evidence>
<keyword evidence="2" id="KW-1185">Reference proteome</keyword>
<dbReference type="EMBL" id="CM023487">
    <property type="protein sequence ID" value="KAH6926538.1"/>
    <property type="molecule type" value="Genomic_DNA"/>
</dbReference>
<proteinExistence type="predicted"/>
<sequence length="249" mass="25909">MRFTRLAAQLSGGGVTPHLPSTPVVYAILFACAVLTATVADEDASSSLREHHDDADLSSCPPDDQCDAKKWCSAIAAAAGADDKKSAAAAADEYDHGVKCLDEQVVDRCGCCRECVRGSSGLPCGGIRRRGVCAAPLECLADVAVGRIAEPHEEGTCHGKEEGRFGGAPPACPLSLSLSSALCFFFALPCAMVIGFILVTRVFFLPPRRRSCCCCCYFGGEDPRLRCIPGRAPAGAPSFASTMTDGGGA</sequence>
<dbReference type="Proteomes" id="UP000821845">
    <property type="component" value="Chromosome 7"/>
</dbReference>
<protein>
    <submittedName>
        <fullName evidence="1">Uncharacterized protein</fullName>
    </submittedName>
</protein>
<evidence type="ECO:0000313" key="1">
    <source>
        <dbReference type="EMBL" id="KAH6926538.1"/>
    </source>
</evidence>
<organism evidence="1 2">
    <name type="scientific">Hyalomma asiaticum</name>
    <name type="common">Tick</name>
    <dbReference type="NCBI Taxonomy" id="266040"/>
    <lineage>
        <taxon>Eukaryota</taxon>
        <taxon>Metazoa</taxon>
        <taxon>Ecdysozoa</taxon>
        <taxon>Arthropoda</taxon>
        <taxon>Chelicerata</taxon>
        <taxon>Arachnida</taxon>
        <taxon>Acari</taxon>
        <taxon>Parasitiformes</taxon>
        <taxon>Ixodida</taxon>
        <taxon>Ixodoidea</taxon>
        <taxon>Ixodidae</taxon>
        <taxon>Hyalomminae</taxon>
        <taxon>Hyalomma</taxon>
    </lineage>
</organism>
<accession>A0ACB7RYQ2</accession>
<reference evidence="1" key="1">
    <citation type="submission" date="2020-05" db="EMBL/GenBank/DDBJ databases">
        <title>Large-scale comparative analyses of tick genomes elucidate their genetic diversity and vector capacities.</title>
        <authorList>
            <person name="Jia N."/>
            <person name="Wang J."/>
            <person name="Shi W."/>
            <person name="Du L."/>
            <person name="Sun Y."/>
            <person name="Zhan W."/>
            <person name="Jiang J."/>
            <person name="Wang Q."/>
            <person name="Zhang B."/>
            <person name="Ji P."/>
            <person name="Sakyi L.B."/>
            <person name="Cui X."/>
            <person name="Yuan T."/>
            <person name="Jiang B."/>
            <person name="Yang W."/>
            <person name="Lam T.T.-Y."/>
            <person name="Chang Q."/>
            <person name="Ding S."/>
            <person name="Wang X."/>
            <person name="Zhu J."/>
            <person name="Ruan X."/>
            <person name="Zhao L."/>
            <person name="Wei J."/>
            <person name="Que T."/>
            <person name="Du C."/>
            <person name="Cheng J."/>
            <person name="Dai P."/>
            <person name="Han X."/>
            <person name="Huang E."/>
            <person name="Gao Y."/>
            <person name="Liu J."/>
            <person name="Shao H."/>
            <person name="Ye R."/>
            <person name="Li L."/>
            <person name="Wei W."/>
            <person name="Wang X."/>
            <person name="Wang C."/>
            <person name="Yang T."/>
            <person name="Huo Q."/>
            <person name="Li W."/>
            <person name="Guo W."/>
            <person name="Chen H."/>
            <person name="Zhou L."/>
            <person name="Ni X."/>
            <person name="Tian J."/>
            <person name="Zhou Y."/>
            <person name="Sheng Y."/>
            <person name="Liu T."/>
            <person name="Pan Y."/>
            <person name="Xia L."/>
            <person name="Li J."/>
            <person name="Zhao F."/>
            <person name="Cao W."/>
        </authorList>
    </citation>
    <scope>NUCLEOTIDE SEQUENCE</scope>
    <source>
        <strain evidence="1">Hyas-2018</strain>
    </source>
</reference>
<name>A0ACB7RYQ2_HYAAI</name>
<gene>
    <name evidence="1" type="ORF">HPB50_019644</name>
</gene>
<comment type="caution">
    <text evidence="1">The sequence shown here is derived from an EMBL/GenBank/DDBJ whole genome shotgun (WGS) entry which is preliminary data.</text>
</comment>